<dbReference type="RefSeq" id="XP_025510238.1">
    <property type="nucleotide sequence ID" value="XM_025654589.1"/>
</dbReference>
<evidence type="ECO:0000256" key="1">
    <source>
        <dbReference type="SAM" id="MobiDB-lite"/>
    </source>
</evidence>
<feature type="compositionally biased region" description="Polar residues" evidence="1">
    <location>
        <begin position="73"/>
        <end position="83"/>
    </location>
</feature>
<organism evidence="2 3">
    <name type="scientific">Aspergillus piperis CBS 112811</name>
    <dbReference type="NCBI Taxonomy" id="1448313"/>
    <lineage>
        <taxon>Eukaryota</taxon>
        <taxon>Fungi</taxon>
        <taxon>Dikarya</taxon>
        <taxon>Ascomycota</taxon>
        <taxon>Pezizomycotina</taxon>
        <taxon>Eurotiomycetes</taxon>
        <taxon>Eurotiomycetidae</taxon>
        <taxon>Eurotiales</taxon>
        <taxon>Aspergillaceae</taxon>
        <taxon>Aspergillus</taxon>
        <taxon>Aspergillus subgen. Circumdati</taxon>
    </lineage>
</organism>
<reference evidence="2 3" key="1">
    <citation type="submission" date="2018-02" db="EMBL/GenBank/DDBJ databases">
        <title>The genomes of Aspergillus section Nigri reveals drivers in fungal speciation.</title>
        <authorList>
            <consortium name="DOE Joint Genome Institute"/>
            <person name="Vesth T.C."/>
            <person name="Nybo J."/>
            <person name="Theobald S."/>
            <person name="Brandl J."/>
            <person name="Frisvad J.C."/>
            <person name="Nielsen K.F."/>
            <person name="Lyhne E.K."/>
            <person name="Kogle M.E."/>
            <person name="Kuo A."/>
            <person name="Riley R."/>
            <person name="Clum A."/>
            <person name="Nolan M."/>
            <person name="Lipzen A."/>
            <person name="Salamov A."/>
            <person name="Henrissat B."/>
            <person name="Wiebenga A."/>
            <person name="De vries R.P."/>
            <person name="Grigoriev I.V."/>
            <person name="Mortensen U.H."/>
            <person name="Andersen M.R."/>
            <person name="Baker S.E."/>
        </authorList>
    </citation>
    <scope>NUCLEOTIDE SEQUENCE [LARGE SCALE GENOMIC DNA]</scope>
    <source>
        <strain evidence="2 3">CBS 112811</strain>
    </source>
</reference>
<keyword evidence="3" id="KW-1185">Reference proteome</keyword>
<name>A0A8G1QQC2_9EURO</name>
<dbReference type="EMBL" id="KZ825086">
    <property type="protein sequence ID" value="RAH52316.1"/>
    <property type="molecule type" value="Genomic_DNA"/>
</dbReference>
<proteinExistence type="predicted"/>
<dbReference type="AlphaFoldDB" id="A0A8G1QQC2"/>
<evidence type="ECO:0000313" key="3">
    <source>
        <dbReference type="Proteomes" id="UP000249526"/>
    </source>
</evidence>
<feature type="compositionally biased region" description="Basic and acidic residues" evidence="1">
    <location>
        <begin position="145"/>
        <end position="160"/>
    </location>
</feature>
<protein>
    <submittedName>
        <fullName evidence="2">Uncharacterized protein</fullName>
    </submittedName>
</protein>
<dbReference type="GeneID" id="37157991"/>
<dbReference type="Proteomes" id="UP000249526">
    <property type="component" value="Unassembled WGS sequence"/>
</dbReference>
<feature type="compositionally biased region" description="Basic and acidic residues" evidence="1">
    <location>
        <begin position="97"/>
        <end position="109"/>
    </location>
</feature>
<feature type="region of interest" description="Disordered" evidence="1">
    <location>
        <begin position="35"/>
        <end position="194"/>
    </location>
</feature>
<evidence type="ECO:0000313" key="2">
    <source>
        <dbReference type="EMBL" id="RAH52316.1"/>
    </source>
</evidence>
<sequence>MTRSQKTSPRANSIRLLTGGISKYTVAGKSRLNIAETVERRRSSSSRLLPQRHSSQARDGLSTSRATSRGHASRQSDTVSRYQTKSRPRPPHTPPRSRTESPRAMQEQKRSKKSRSRTPVPPLSPISEVDGGRRGGESRKHRGHSERSSRGDSACKESSYRGHQRKAASMPRERERDSSKSASQRQSGKFRRSR</sequence>
<accession>A0A8G1QQC2</accession>
<gene>
    <name evidence="2" type="ORF">BO85DRAFT_208081</name>
</gene>